<organism evidence="1 2">
    <name type="scientific">Marchantia polymorpha</name>
    <name type="common">Common liverwort</name>
    <name type="synonym">Marchantia aquatica</name>
    <dbReference type="NCBI Taxonomy" id="3197"/>
    <lineage>
        <taxon>Eukaryota</taxon>
        <taxon>Viridiplantae</taxon>
        <taxon>Streptophyta</taxon>
        <taxon>Embryophyta</taxon>
        <taxon>Marchantiophyta</taxon>
        <taxon>Marchantiopsida</taxon>
        <taxon>Marchantiidae</taxon>
        <taxon>Marchantiales</taxon>
        <taxon>Marchantiaceae</taxon>
        <taxon>Marchantia</taxon>
    </lineage>
</organism>
<accession>A0A2R6X3C7</accession>
<protein>
    <submittedName>
        <fullName evidence="1">Uncharacterized protein</fullName>
    </submittedName>
</protein>
<dbReference type="Gramene" id="Mp3g16990.1">
    <property type="protein sequence ID" value="Mp3g16990.1.cds"/>
    <property type="gene ID" value="Mp3g16990"/>
</dbReference>
<proteinExistence type="predicted"/>
<evidence type="ECO:0000313" key="2">
    <source>
        <dbReference type="Proteomes" id="UP000244005"/>
    </source>
</evidence>
<dbReference type="Proteomes" id="UP000244005">
    <property type="component" value="Unassembled WGS sequence"/>
</dbReference>
<keyword evidence="2" id="KW-1185">Reference proteome</keyword>
<dbReference type="EMBL" id="KZ772711">
    <property type="protein sequence ID" value="PTQ40608.1"/>
    <property type="molecule type" value="Genomic_DNA"/>
</dbReference>
<reference evidence="2" key="1">
    <citation type="journal article" date="2017" name="Cell">
        <title>Insights into land plant evolution garnered from the Marchantia polymorpha genome.</title>
        <authorList>
            <person name="Bowman J.L."/>
            <person name="Kohchi T."/>
            <person name="Yamato K.T."/>
            <person name="Jenkins J."/>
            <person name="Shu S."/>
            <person name="Ishizaki K."/>
            <person name="Yamaoka S."/>
            <person name="Nishihama R."/>
            <person name="Nakamura Y."/>
            <person name="Berger F."/>
            <person name="Adam C."/>
            <person name="Aki S.S."/>
            <person name="Althoff F."/>
            <person name="Araki T."/>
            <person name="Arteaga-Vazquez M.A."/>
            <person name="Balasubrmanian S."/>
            <person name="Barry K."/>
            <person name="Bauer D."/>
            <person name="Boehm C.R."/>
            <person name="Briginshaw L."/>
            <person name="Caballero-Perez J."/>
            <person name="Catarino B."/>
            <person name="Chen F."/>
            <person name="Chiyoda S."/>
            <person name="Chovatia M."/>
            <person name="Davies K.M."/>
            <person name="Delmans M."/>
            <person name="Demura T."/>
            <person name="Dierschke T."/>
            <person name="Dolan L."/>
            <person name="Dorantes-Acosta A.E."/>
            <person name="Eklund D.M."/>
            <person name="Florent S.N."/>
            <person name="Flores-Sandoval E."/>
            <person name="Fujiyama A."/>
            <person name="Fukuzawa H."/>
            <person name="Galik B."/>
            <person name="Grimanelli D."/>
            <person name="Grimwood J."/>
            <person name="Grossniklaus U."/>
            <person name="Hamada T."/>
            <person name="Haseloff J."/>
            <person name="Hetherington A.J."/>
            <person name="Higo A."/>
            <person name="Hirakawa Y."/>
            <person name="Hundley H.N."/>
            <person name="Ikeda Y."/>
            <person name="Inoue K."/>
            <person name="Inoue S.I."/>
            <person name="Ishida S."/>
            <person name="Jia Q."/>
            <person name="Kakita M."/>
            <person name="Kanazawa T."/>
            <person name="Kawai Y."/>
            <person name="Kawashima T."/>
            <person name="Kennedy M."/>
            <person name="Kinose K."/>
            <person name="Kinoshita T."/>
            <person name="Kohara Y."/>
            <person name="Koide E."/>
            <person name="Komatsu K."/>
            <person name="Kopischke S."/>
            <person name="Kubo M."/>
            <person name="Kyozuka J."/>
            <person name="Lagercrantz U."/>
            <person name="Lin S.S."/>
            <person name="Lindquist E."/>
            <person name="Lipzen A.M."/>
            <person name="Lu C.W."/>
            <person name="De Luna E."/>
            <person name="Martienssen R.A."/>
            <person name="Minamino N."/>
            <person name="Mizutani M."/>
            <person name="Mizutani M."/>
            <person name="Mochizuki N."/>
            <person name="Monte I."/>
            <person name="Mosher R."/>
            <person name="Nagasaki H."/>
            <person name="Nakagami H."/>
            <person name="Naramoto S."/>
            <person name="Nishitani K."/>
            <person name="Ohtani M."/>
            <person name="Okamoto T."/>
            <person name="Okumura M."/>
            <person name="Phillips J."/>
            <person name="Pollak B."/>
            <person name="Reinders A."/>
            <person name="Rovekamp M."/>
            <person name="Sano R."/>
            <person name="Sawa S."/>
            <person name="Schmid M.W."/>
            <person name="Shirakawa M."/>
            <person name="Solano R."/>
            <person name="Spunde A."/>
            <person name="Suetsugu N."/>
            <person name="Sugano S."/>
            <person name="Sugiyama A."/>
            <person name="Sun R."/>
            <person name="Suzuki Y."/>
            <person name="Takenaka M."/>
            <person name="Takezawa D."/>
            <person name="Tomogane H."/>
            <person name="Tsuzuki M."/>
            <person name="Ueda T."/>
            <person name="Umeda M."/>
            <person name="Ward J.M."/>
            <person name="Watanabe Y."/>
            <person name="Yazaki K."/>
            <person name="Yokoyama R."/>
            <person name="Yoshitake Y."/>
            <person name="Yotsui I."/>
            <person name="Zachgo S."/>
            <person name="Schmutz J."/>
        </authorList>
    </citation>
    <scope>NUCLEOTIDE SEQUENCE [LARGE SCALE GENOMIC DNA]</scope>
    <source>
        <strain evidence="2">Tak-1</strain>
    </source>
</reference>
<sequence>MVQKYDRGTLVLLGRYRFMVQSKKGRRGDDVLTAFRPNGLGWKQHDAGIRSLSAYELTGYK</sequence>
<dbReference type="AlphaFoldDB" id="A0A2R6X3C7"/>
<evidence type="ECO:0000313" key="1">
    <source>
        <dbReference type="EMBL" id="PTQ40608.1"/>
    </source>
</evidence>
<name>A0A2R6X3C7_MARPO</name>
<gene>
    <name evidence="1" type="ORF">MARPO_0039s0095</name>
</gene>